<dbReference type="EMBL" id="JAGYWB010000010">
    <property type="protein sequence ID" value="KAI0507950.1"/>
    <property type="molecule type" value="Genomic_DNA"/>
</dbReference>
<evidence type="ECO:0000313" key="2">
    <source>
        <dbReference type="Proteomes" id="UP000829196"/>
    </source>
</evidence>
<accession>A0A8T3B8Z4</accession>
<dbReference type="AlphaFoldDB" id="A0A8T3B8Z4"/>
<sequence>MVELRPEEAREFQHQFLLDIGSGFTNSRSFSKHSTSCISSSTRRSSRCISIMTCSSTTTSRSSSNVKADQA</sequence>
<reference evidence="1" key="1">
    <citation type="journal article" date="2022" name="Front. Genet.">
        <title>Chromosome-Scale Assembly of the Dendrobium nobile Genome Provides Insights Into the Molecular Mechanism of the Biosynthesis of the Medicinal Active Ingredient of Dendrobium.</title>
        <authorList>
            <person name="Xu Q."/>
            <person name="Niu S.-C."/>
            <person name="Li K.-L."/>
            <person name="Zheng P.-J."/>
            <person name="Zhang X.-J."/>
            <person name="Jia Y."/>
            <person name="Liu Y."/>
            <person name="Niu Y.-X."/>
            <person name="Yu L.-H."/>
            <person name="Chen D.-F."/>
            <person name="Zhang G.-Q."/>
        </authorList>
    </citation>
    <scope>NUCLEOTIDE SEQUENCE</scope>
    <source>
        <tissue evidence="1">Leaf</tissue>
    </source>
</reference>
<comment type="caution">
    <text evidence="1">The sequence shown here is derived from an EMBL/GenBank/DDBJ whole genome shotgun (WGS) entry which is preliminary data.</text>
</comment>
<name>A0A8T3B8Z4_DENNO</name>
<proteinExistence type="predicted"/>
<dbReference type="Proteomes" id="UP000829196">
    <property type="component" value="Unassembled WGS sequence"/>
</dbReference>
<keyword evidence="2" id="KW-1185">Reference proteome</keyword>
<evidence type="ECO:0000313" key="1">
    <source>
        <dbReference type="EMBL" id="KAI0507950.1"/>
    </source>
</evidence>
<organism evidence="1 2">
    <name type="scientific">Dendrobium nobile</name>
    <name type="common">Orchid</name>
    <dbReference type="NCBI Taxonomy" id="94219"/>
    <lineage>
        <taxon>Eukaryota</taxon>
        <taxon>Viridiplantae</taxon>
        <taxon>Streptophyta</taxon>
        <taxon>Embryophyta</taxon>
        <taxon>Tracheophyta</taxon>
        <taxon>Spermatophyta</taxon>
        <taxon>Magnoliopsida</taxon>
        <taxon>Liliopsida</taxon>
        <taxon>Asparagales</taxon>
        <taxon>Orchidaceae</taxon>
        <taxon>Epidendroideae</taxon>
        <taxon>Malaxideae</taxon>
        <taxon>Dendrobiinae</taxon>
        <taxon>Dendrobium</taxon>
    </lineage>
</organism>
<protein>
    <submittedName>
        <fullName evidence="1">Uncharacterized protein</fullName>
    </submittedName>
</protein>
<gene>
    <name evidence="1" type="ORF">KFK09_014078</name>
</gene>